<keyword evidence="2" id="KW-1185">Reference proteome</keyword>
<organism evidence="1 2">
    <name type="scientific">Acanthopleuribacter pedis</name>
    <dbReference type="NCBI Taxonomy" id="442870"/>
    <lineage>
        <taxon>Bacteria</taxon>
        <taxon>Pseudomonadati</taxon>
        <taxon>Acidobacteriota</taxon>
        <taxon>Holophagae</taxon>
        <taxon>Acanthopleuribacterales</taxon>
        <taxon>Acanthopleuribacteraceae</taxon>
        <taxon>Acanthopleuribacter</taxon>
    </lineage>
</organism>
<sequence length="371" mass="40900">MSHVSHLASVSTVSAPATIPVVIDYHHVPEEMVAAEAAMALPLLPVGRVTLIEKQIAWLRQCGFRKILINLRTGHRDTRLFLQRRKVQGVSVSVVPERNANDLPRLLSEEEPATGQGVLLMSGLFLGSFFLPSIYHHSTLFSAGRETKPLCYIAPRTLLAQVASMAPGVSTEAIVKRLSRQNQGIRNLRLSDPSFTLKSLADYRELNRYTNFVEGKDILIGAHSKIAKDCTFMGPNLIGEGVVIEEGCTIGPYATLADGVHVGRNSVVRDAIVTHNTQVPAGSLHEHCLVLPDLALNTRLPTWSHKTKLPSITRIRPKQPPARQAVGRFRHLKSAWTFLGLQFQFFSEQVEVIGLFPTPLGRSQPARGKRS</sequence>
<dbReference type="Pfam" id="PF00132">
    <property type="entry name" value="Hexapep"/>
    <property type="match status" value="1"/>
</dbReference>
<evidence type="ECO:0000313" key="2">
    <source>
        <dbReference type="Proteomes" id="UP000664417"/>
    </source>
</evidence>
<dbReference type="InterPro" id="IPR001451">
    <property type="entry name" value="Hexapep"/>
</dbReference>
<dbReference type="RefSeq" id="WP_207856665.1">
    <property type="nucleotide sequence ID" value="NZ_JAFREP010000002.1"/>
</dbReference>
<proteinExistence type="predicted"/>
<dbReference type="SUPFAM" id="SSF51161">
    <property type="entry name" value="Trimeric LpxA-like enzymes"/>
    <property type="match status" value="1"/>
</dbReference>
<dbReference type="EMBL" id="JAFREP010000002">
    <property type="protein sequence ID" value="MBO1317429.1"/>
    <property type="molecule type" value="Genomic_DNA"/>
</dbReference>
<dbReference type="SUPFAM" id="SSF53448">
    <property type="entry name" value="Nucleotide-diphospho-sugar transferases"/>
    <property type="match status" value="1"/>
</dbReference>
<dbReference type="InterPro" id="IPR050486">
    <property type="entry name" value="Mannose-1P_guanyltransferase"/>
</dbReference>
<accession>A0A8J7U279</accession>
<protein>
    <submittedName>
        <fullName evidence="1">NDP-sugar synthase</fullName>
    </submittedName>
</protein>
<reference evidence="1" key="1">
    <citation type="submission" date="2021-03" db="EMBL/GenBank/DDBJ databases">
        <authorList>
            <person name="Wang G."/>
        </authorList>
    </citation>
    <scope>NUCLEOTIDE SEQUENCE</scope>
    <source>
        <strain evidence="1">KCTC 12899</strain>
    </source>
</reference>
<evidence type="ECO:0000313" key="1">
    <source>
        <dbReference type="EMBL" id="MBO1317429.1"/>
    </source>
</evidence>
<dbReference type="AlphaFoldDB" id="A0A8J7U279"/>
<name>A0A8J7U279_9BACT</name>
<dbReference type="InterPro" id="IPR029044">
    <property type="entry name" value="Nucleotide-diphossugar_trans"/>
</dbReference>
<dbReference type="InterPro" id="IPR011004">
    <property type="entry name" value="Trimer_LpxA-like_sf"/>
</dbReference>
<dbReference type="PANTHER" id="PTHR22572">
    <property type="entry name" value="SUGAR-1-PHOSPHATE GUANYL TRANSFERASE"/>
    <property type="match status" value="1"/>
</dbReference>
<gene>
    <name evidence="1" type="ORF">J3U88_03085</name>
</gene>
<comment type="caution">
    <text evidence="1">The sequence shown here is derived from an EMBL/GenBank/DDBJ whole genome shotgun (WGS) entry which is preliminary data.</text>
</comment>
<dbReference type="Gene3D" id="3.90.550.10">
    <property type="entry name" value="Spore Coat Polysaccharide Biosynthesis Protein SpsA, Chain A"/>
    <property type="match status" value="1"/>
</dbReference>
<dbReference type="Gene3D" id="2.160.10.10">
    <property type="entry name" value="Hexapeptide repeat proteins"/>
    <property type="match status" value="1"/>
</dbReference>
<dbReference type="Proteomes" id="UP000664417">
    <property type="component" value="Unassembled WGS sequence"/>
</dbReference>